<dbReference type="InterPro" id="IPR036770">
    <property type="entry name" value="Ankyrin_rpt-contain_sf"/>
</dbReference>
<dbReference type="Gene3D" id="1.25.40.20">
    <property type="entry name" value="Ankyrin repeat-containing domain"/>
    <property type="match status" value="3"/>
</dbReference>
<dbReference type="Pfam" id="PF12796">
    <property type="entry name" value="Ank_2"/>
    <property type="match status" value="1"/>
</dbReference>
<gene>
    <name evidence="2" type="ORF">BDV27DRAFT_149377</name>
</gene>
<keyword evidence="1" id="KW-0040">ANK repeat</keyword>
<feature type="repeat" description="ANK" evidence="1">
    <location>
        <begin position="162"/>
        <end position="194"/>
    </location>
</feature>
<feature type="repeat" description="ANK" evidence="1">
    <location>
        <begin position="128"/>
        <end position="160"/>
    </location>
</feature>
<dbReference type="EMBL" id="ML737813">
    <property type="protein sequence ID" value="KAE8359654.1"/>
    <property type="molecule type" value="Genomic_DNA"/>
</dbReference>
<dbReference type="OrthoDB" id="194358at2759"/>
<dbReference type="RefSeq" id="XP_031922735.1">
    <property type="nucleotide sequence ID" value="XM_032071033.1"/>
</dbReference>
<dbReference type="SMART" id="SM00248">
    <property type="entry name" value="ANK"/>
    <property type="match status" value="6"/>
</dbReference>
<evidence type="ECO:0000313" key="3">
    <source>
        <dbReference type="Proteomes" id="UP000326268"/>
    </source>
</evidence>
<protein>
    <submittedName>
        <fullName evidence="2">Ankyrin repeat-containing domain protein</fullName>
    </submittedName>
</protein>
<evidence type="ECO:0000256" key="1">
    <source>
        <dbReference type="PROSITE-ProRule" id="PRU00023"/>
    </source>
</evidence>
<proteinExistence type="predicted"/>
<dbReference type="GO" id="GO:0005737">
    <property type="term" value="C:cytoplasm"/>
    <property type="evidence" value="ECO:0007669"/>
    <property type="project" value="TreeGrafter"/>
</dbReference>
<evidence type="ECO:0000313" key="2">
    <source>
        <dbReference type="EMBL" id="KAE8359654.1"/>
    </source>
</evidence>
<dbReference type="AlphaFoldDB" id="A0A5N6ZPW0"/>
<organism evidence="2 3">
    <name type="scientific">Aspergillus caelatus</name>
    <dbReference type="NCBI Taxonomy" id="61420"/>
    <lineage>
        <taxon>Eukaryota</taxon>
        <taxon>Fungi</taxon>
        <taxon>Dikarya</taxon>
        <taxon>Ascomycota</taxon>
        <taxon>Pezizomycotina</taxon>
        <taxon>Eurotiomycetes</taxon>
        <taxon>Eurotiomycetidae</taxon>
        <taxon>Eurotiales</taxon>
        <taxon>Aspergillaceae</taxon>
        <taxon>Aspergillus</taxon>
        <taxon>Aspergillus subgen. Circumdati</taxon>
    </lineage>
</organism>
<sequence length="291" mass="31051">MMELLLHSGADPNAPSINDEEGHSTFLHALERCCSNEMFDLFLQRGADITKRWGSETALEIAVSSTTNELSAVKKVIEIFSQHVGGLDSTVMQQALACITVDKDIPPNADLVKALLDAGANVNAIDPHGETLLQKTLSEPDVDVVKLLLESGAEVNILATEDMGTPLQTAILYEEPEIANLLIDYGADINALPAKKHGATALQAAAIHGYLGLARRLLEHGADVTAAAAPIDGRTAIDAAAEHGRLDMLQLLLNSFPCKENLSLACDHAASFVVKEGHTRVVTLLRAYTSC</sequence>
<dbReference type="PROSITE" id="PS50088">
    <property type="entry name" value="ANK_REPEAT"/>
    <property type="match status" value="3"/>
</dbReference>
<reference evidence="2 3" key="1">
    <citation type="submission" date="2019-04" db="EMBL/GenBank/DDBJ databases">
        <title>Friends and foes A comparative genomics studyof 23 Aspergillus species from section Flavi.</title>
        <authorList>
            <consortium name="DOE Joint Genome Institute"/>
            <person name="Kjaerbolling I."/>
            <person name="Vesth T."/>
            <person name="Frisvad J.C."/>
            <person name="Nybo J.L."/>
            <person name="Theobald S."/>
            <person name="Kildgaard S."/>
            <person name="Isbrandt T."/>
            <person name="Kuo A."/>
            <person name="Sato A."/>
            <person name="Lyhne E.K."/>
            <person name="Kogle M.E."/>
            <person name="Wiebenga A."/>
            <person name="Kun R.S."/>
            <person name="Lubbers R.J."/>
            <person name="Makela M.R."/>
            <person name="Barry K."/>
            <person name="Chovatia M."/>
            <person name="Clum A."/>
            <person name="Daum C."/>
            <person name="Haridas S."/>
            <person name="He G."/>
            <person name="LaButti K."/>
            <person name="Lipzen A."/>
            <person name="Mondo S."/>
            <person name="Riley R."/>
            <person name="Salamov A."/>
            <person name="Simmons B.A."/>
            <person name="Magnuson J.K."/>
            <person name="Henrissat B."/>
            <person name="Mortensen U.H."/>
            <person name="Larsen T.O."/>
            <person name="Devries R.P."/>
            <person name="Grigoriev I.V."/>
            <person name="Machida M."/>
            <person name="Baker S.E."/>
            <person name="Andersen M.R."/>
        </authorList>
    </citation>
    <scope>NUCLEOTIDE SEQUENCE [LARGE SCALE GENOMIC DNA]</scope>
    <source>
        <strain evidence="2 3">CBS 763.97</strain>
    </source>
</reference>
<dbReference type="SUPFAM" id="SSF48403">
    <property type="entry name" value="Ankyrin repeat"/>
    <property type="match status" value="1"/>
</dbReference>
<dbReference type="GO" id="GO:0005634">
    <property type="term" value="C:nucleus"/>
    <property type="evidence" value="ECO:0007669"/>
    <property type="project" value="TreeGrafter"/>
</dbReference>
<dbReference type="GeneID" id="43655479"/>
<dbReference type="PANTHER" id="PTHR24118">
    <property type="entry name" value="POTE ANKYRIN DOMAIN"/>
    <property type="match status" value="1"/>
</dbReference>
<dbReference type="PROSITE" id="PS50297">
    <property type="entry name" value="ANK_REP_REGION"/>
    <property type="match status" value="3"/>
</dbReference>
<accession>A0A5N6ZPW0</accession>
<dbReference type="Proteomes" id="UP000326268">
    <property type="component" value="Unassembled WGS sequence"/>
</dbReference>
<name>A0A5N6ZPW0_9EURO</name>
<keyword evidence="3" id="KW-1185">Reference proteome</keyword>
<dbReference type="Pfam" id="PF13637">
    <property type="entry name" value="Ank_4"/>
    <property type="match status" value="1"/>
</dbReference>
<dbReference type="PANTHER" id="PTHR24118:SF99">
    <property type="entry name" value="POTE ANKYRIN DOMAIN FAMILY MEMBER 3C-RELATED"/>
    <property type="match status" value="1"/>
</dbReference>
<dbReference type="InterPro" id="IPR002110">
    <property type="entry name" value="Ankyrin_rpt"/>
</dbReference>
<feature type="repeat" description="ANK" evidence="1">
    <location>
        <begin position="197"/>
        <end position="229"/>
    </location>
</feature>